<keyword evidence="1" id="KW-1133">Transmembrane helix</keyword>
<name>A0A1M6XJ22_9BURK</name>
<evidence type="ECO:0000256" key="1">
    <source>
        <dbReference type="SAM" id="Phobius"/>
    </source>
</evidence>
<evidence type="ECO:0000313" key="2">
    <source>
        <dbReference type="EMBL" id="SHL05859.1"/>
    </source>
</evidence>
<organism evidence="2 3">
    <name type="scientific">Paraburkholderia terricola</name>
    <dbReference type="NCBI Taxonomy" id="169427"/>
    <lineage>
        <taxon>Bacteria</taxon>
        <taxon>Pseudomonadati</taxon>
        <taxon>Pseudomonadota</taxon>
        <taxon>Betaproteobacteria</taxon>
        <taxon>Burkholderiales</taxon>
        <taxon>Burkholderiaceae</taxon>
        <taxon>Paraburkholderia</taxon>
    </lineage>
</organism>
<dbReference type="RefSeq" id="WP_227470459.1">
    <property type="nucleotide sequence ID" value="NZ_CADFGY010000046.1"/>
</dbReference>
<dbReference type="Proteomes" id="UP000184395">
    <property type="component" value="Unassembled WGS sequence"/>
</dbReference>
<feature type="transmembrane region" description="Helical" evidence="1">
    <location>
        <begin position="7"/>
        <end position="30"/>
    </location>
</feature>
<keyword evidence="1" id="KW-0472">Membrane</keyword>
<dbReference type="EMBL" id="FRAB01000056">
    <property type="protein sequence ID" value="SHL05859.1"/>
    <property type="molecule type" value="Genomic_DNA"/>
</dbReference>
<dbReference type="PANTHER" id="PTHR37314:SF5">
    <property type="entry name" value="SLR0142 PROTEIN"/>
    <property type="match status" value="1"/>
</dbReference>
<sequence>MNKHEDTILAMIAGYVDTVGFIALFGLFTAHVTGNFVLLGAEVAGVGQGALLKLLAFPSFIVGIALGSVIFKFTERHQSPNAASVLYLLQAALLVSFLVTGMLITPAMGSDASMVLLCGVLGTMAMGVQNARGKLLQVSGLPNTVMTGNVTQIVLDVIELIHRGAAGGHGQQVSERLKWTLAAMCGFAAGAILGALAYMQFSFVAIALPVAVLLALAWNRRAAPASH</sequence>
<dbReference type="STRING" id="169427.SAMN05192548_105625"/>
<accession>A0A1M6XJ22</accession>
<evidence type="ECO:0000313" key="3">
    <source>
        <dbReference type="Proteomes" id="UP000184395"/>
    </source>
</evidence>
<dbReference type="Pfam" id="PF06912">
    <property type="entry name" value="DUF1275"/>
    <property type="match status" value="1"/>
</dbReference>
<dbReference type="AlphaFoldDB" id="A0A1M6XJ22"/>
<gene>
    <name evidence="2" type="ORF">SAMN05192548_105625</name>
</gene>
<dbReference type="PANTHER" id="PTHR37314">
    <property type="entry name" value="SLR0142 PROTEIN"/>
    <property type="match status" value="1"/>
</dbReference>
<proteinExistence type="predicted"/>
<protein>
    <submittedName>
        <fullName evidence="2">Uncharacterized membrane protein YoaK, UPF0700 family</fullName>
    </submittedName>
</protein>
<reference evidence="2 3" key="1">
    <citation type="submission" date="2016-11" db="EMBL/GenBank/DDBJ databases">
        <authorList>
            <person name="Jaros S."/>
            <person name="Januszkiewicz K."/>
            <person name="Wedrychowicz H."/>
        </authorList>
    </citation>
    <scope>NUCLEOTIDE SEQUENCE [LARGE SCALE GENOMIC DNA]</scope>
    <source>
        <strain evidence="2 3">LMG 20594</strain>
    </source>
</reference>
<dbReference type="InterPro" id="IPR010699">
    <property type="entry name" value="DUF1275"/>
</dbReference>
<keyword evidence="1" id="KW-0812">Transmembrane</keyword>
<feature type="transmembrane region" description="Helical" evidence="1">
    <location>
        <begin position="50"/>
        <end position="73"/>
    </location>
</feature>
<feature type="transmembrane region" description="Helical" evidence="1">
    <location>
        <begin position="203"/>
        <end position="219"/>
    </location>
</feature>
<feature type="transmembrane region" description="Helical" evidence="1">
    <location>
        <begin position="85"/>
        <end position="104"/>
    </location>
</feature>